<evidence type="ECO:0000256" key="1">
    <source>
        <dbReference type="SAM" id="Phobius"/>
    </source>
</evidence>
<dbReference type="EMBL" id="ML994085">
    <property type="protein sequence ID" value="KAF2199286.1"/>
    <property type="molecule type" value="Genomic_DNA"/>
</dbReference>
<dbReference type="Proteomes" id="UP000799536">
    <property type="component" value="Unassembled WGS sequence"/>
</dbReference>
<proteinExistence type="predicted"/>
<keyword evidence="3" id="KW-1185">Reference proteome</keyword>
<gene>
    <name evidence="2" type="ORF">GQ43DRAFT_442621</name>
</gene>
<name>A0A9P4JJK3_9PLEO</name>
<keyword evidence="1" id="KW-0812">Transmembrane</keyword>
<sequence>MTGFPRPHPLPFGLHSLPIMSYISSIHTLPMTDYIFFAIVAVTVILFLLRRPKPIEIVLVAYLVS</sequence>
<evidence type="ECO:0000313" key="2">
    <source>
        <dbReference type="EMBL" id="KAF2199286.1"/>
    </source>
</evidence>
<keyword evidence="1" id="KW-1133">Transmembrane helix</keyword>
<dbReference type="AlphaFoldDB" id="A0A9P4JJK3"/>
<feature type="transmembrane region" description="Helical" evidence="1">
    <location>
        <begin position="31"/>
        <end position="49"/>
    </location>
</feature>
<keyword evidence="1" id="KW-0472">Membrane</keyword>
<reference evidence="2" key="1">
    <citation type="journal article" date="2020" name="Stud. Mycol.">
        <title>101 Dothideomycetes genomes: a test case for predicting lifestyles and emergence of pathogens.</title>
        <authorList>
            <person name="Haridas S."/>
            <person name="Albert R."/>
            <person name="Binder M."/>
            <person name="Bloem J."/>
            <person name="Labutti K."/>
            <person name="Salamov A."/>
            <person name="Andreopoulos B."/>
            <person name="Baker S."/>
            <person name="Barry K."/>
            <person name="Bills G."/>
            <person name="Bluhm B."/>
            <person name="Cannon C."/>
            <person name="Castanera R."/>
            <person name="Culley D."/>
            <person name="Daum C."/>
            <person name="Ezra D."/>
            <person name="Gonzalez J."/>
            <person name="Henrissat B."/>
            <person name="Kuo A."/>
            <person name="Liang C."/>
            <person name="Lipzen A."/>
            <person name="Lutzoni F."/>
            <person name="Magnuson J."/>
            <person name="Mondo S."/>
            <person name="Nolan M."/>
            <person name="Ohm R."/>
            <person name="Pangilinan J."/>
            <person name="Park H.-J."/>
            <person name="Ramirez L."/>
            <person name="Alfaro M."/>
            <person name="Sun H."/>
            <person name="Tritt A."/>
            <person name="Yoshinaga Y."/>
            <person name="Zwiers L.-H."/>
            <person name="Turgeon B."/>
            <person name="Goodwin S."/>
            <person name="Spatafora J."/>
            <person name="Crous P."/>
            <person name="Grigoriev I."/>
        </authorList>
    </citation>
    <scope>NUCLEOTIDE SEQUENCE</scope>
    <source>
        <strain evidence="2">ATCC 74209</strain>
    </source>
</reference>
<comment type="caution">
    <text evidence="2">The sequence shown here is derived from an EMBL/GenBank/DDBJ whole genome shotgun (WGS) entry which is preliminary data.</text>
</comment>
<accession>A0A9P4JJK3</accession>
<evidence type="ECO:0000313" key="3">
    <source>
        <dbReference type="Proteomes" id="UP000799536"/>
    </source>
</evidence>
<organism evidence="2 3">
    <name type="scientific">Delitschia confertaspora ATCC 74209</name>
    <dbReference type="NCBI Taxonomy" id="1513339"/>
    <lineage>
        <taxon>Eukaryota</taxon>
        <taxon>Fungi</taxon>
        <taxon>Dikarya</taxon>
        <taxon>Ascomycota</taxon>
        <taxon>Pezizomycotina</taxon>
        <taxon>Dothideomycetes</taxon>
        <taxon>Pleosporomycetidae</taxon>
        <taxon>Pleosporales</taxon>
        <taxon>Delitschiaceae</taxon>
        <taxon>Delitschia</taxon>
    </lineage>
</organism>
<protein>
    <submittedName>
        <fullName evidence="2">Uncharacterized protein</fullName>
    </submittedName>
</protein>